<dbReference type="GO" id="GO:0008234">
    <property type="term" value="F:cysteine-type peptidase activity"/>
    <property type="evidence" value="ECO:0007669"/>
    <property type="project" value="UniProtKB-KW"/>
</dbReference>
<evidence type="ECO:0000256" key="2">
    <source>
        <dbReference type="ARBA" id="ARBA00022670"/>
    </source>
</evidence>
<evidence type="ECO:0000256" key="4">
    <source>
        <dbReference type="ARBA" id="ARBA00022807"/>
    </source>
</evidence>
<proteinExistence type="inferred from homology"/>
<comment type="similarity">
    <text evidence="1">Belongs to the peptidase C15 family.</text>
</comment>
<keyword evidence="2" id="KW-0645">Protease</keyword>
<organism evidence="6 7">
    <name type="scientific">Amanita thiersii Skay4041</name>
    <dbReference type="NCBI Taxonomy" id="703135"/>
    <lineage>
        <taxon>Eukaryota</taxon>
        <taxon>Fungi</taxon>
        <taxon>Dikarya</taxon>
        <taxon>Basidiomycota</taxon>
        <taxon>Agaricomycotina</taxon>
        <taxon>Agaricomycetes</taxon>
        <taxon>Agaricomycetidae</taxon>
        <taxon>Agaricales</taxon>
        <taxon>Pluteineae</taxon>
        <taxon>Amanitaceae</taxon>
        <taxon>Amanita</taxon>
    </lineage>
</organism>
<reference evidence="6 7" key="1">
    <citation type="submission" date="2014-02" db="EMBL/GenBank/DDBJ databases">
        <title>Transposable element dynamics among asymbiotic and ectomycorrhizal Amanita fungi.</title>
        <authorList>
            <consortium name="DOE Joint Genome Institute"/>
            <person name="Hess J."/>
            <person name="Skrede I."/>
            <person name="Wolfe B."/>
            <person name="LaButti K."/>
            <person name="Ohm R.A."/>
            <person name="Grigoriev I.V."/>
            <person name="Pringle A."/>
        </authorList>
    </citation>
    <scope>NUCLEOTIDE SEQUENCE [LARGE SCALE GENOMIC DNA]</scope>
    <source>
        <strain evidence="6 7">SKay4041</strain>
    </source>
</reference>
<dbReference type="InterPro" id="IPR016125">
    <property type="entry name" value="Peptidase_C15-like"/>
</dbReference>
<gene>
    <name evidence="6" type="ORF">AMATHDRAFT_71995</name>
</gene>
<keyword evidence="7" id="KW-1185">Reference proteome</keyword>
<dbReference type="InterPro" id="IPR036440">
    <property type="entry name" value="Peptidase_C15-like_sf"/>
</dbReference>
<evidence type="ECO:0000313" key="7">
    <source>
        <dbReference type="Proteomes" id="UP000242287"/>
    </source>
</evidence>
<dbReference type="Proteomes" id="UP000242287">
    <property type="component" value="Unassembled WGS sequence"/>
</dbReference>
<name>A0A2A9N708_9AGAR</name>
<evidence type="ECO:0000256" key="3">
    <source>
        <dbReference type="ARBA" id="ARBA00022801"/>
    </source>
</evidence>
<dbReference type="AlphaFoldDB" id="A0A2A9N708"/>
<dbReference type="Gene3D" id="3.40.630.20">
    <property type="entry name" value="Peptidase C15, pyroglutamyl peptidase I-like"/>
    <property type="match status" value="1"/>
</dbReference>
<dbReference type="GO" id="GO:0006508">
    <property type="term" value="P:proteolysis"/>
    <property type="evidence" value="ECO:0007669"/>
    <property type="project" value="UniProtKB-KW"/>
</dbReference>
<dbReference type="EMBL" id="KZ302566">
    <property type="protein sequence ID" value="PFH45098.1"/>
    <property type="molecule type" value="Genomic_DNA"/>
</dbReference>
<dbReference type="SUPFAM" id="SSF53182">
    <property type="entry name" value="Pyrrolidone carboxyl peptidase (pyroglutamate aminopeptidase)"/>
    <property type="match status" value="1"/>
</dbReference>
<dbReference type="PANTHER" id="PTHR23402">
    <property type="entry name" value="PROTEASE FAMILY C15 PYROGLUTAMYL-PEPTIDASE I-RELATED"/>
    <property type="match status" value="1"/>
</dbReference>
<keyword evidence="4" id="KW-0788">Thiol protease</keyword>
<evidence type="ECO:0000313" key="6">
    <source>
        <dbReference type="EMBL" id="PFH45098.1"/>
    </source>
</evidence>
<accession>A0A2A9N708</accession>
<keyword evidence="3" id="KW-0378">Hydrolase</keyword>
<evidence type="ECO:0000256" key="1">
    <source>
        <dbReference type="ARBA" id="ARBA00006641"/>
    </source>
</evidence>
<protein>
    <recommendedName>
        <fullName evidence="8">Peptidase C15, pyroglutamyl peptidase I-like protein</fullName>
    </recommendedName>
</protein>
<evidence type="ECO:0008006" key="8">
    <source>
        <dbReference type="Google" id="ProtNLM"/>
    </source>
</evidence>
<feature type="region of interest" description="Disordered" evidence="5">
    <location>
        <begin position="334"/>
        <end position="358"/>
    </location>
</feature>
<evidence type="ECO:0000256" key="5">
    <source>
        <dbReference type="SAM" id="MobiDB-lite"/>
    </source>
</evidence>
<sequence length="358" mass="39800">MGDASLPRAQADLQGEEVEERQFLSTDSLREVNVLVTGFGPFKSFGTNPSYLIASSLSHHLNPESESASAALKQLLPSSQYPICDPDPRPYKVNVHVYPPPIRVAYDVVRELIPRLVVDPENGFDYVLHIGVAAGRENYTLETIAHRDHYKLKDVDEQDGSRAEAQWKVLGLPAAVDVGWNKEDVLSRWEVLTRQREDEYEREEMEKAGWREGSGMTLVEMAQWRSQVFLGKGKRAAVKLSKDAGRYLCECIFYTSLGTRWREARDAEAVNPVAPPPSAQRNTSKEKVGKVAFLHVPGGTGKHDIARGVRVAESAILAIVGSWESGYRNPDVYGRRKSEKGEACASPSIYESKGTGDR</sequence>
<dbReference type="OrthoDB" id="407146at2759"/>
<dbReference type="PANTHER" id="PTHR23402:SF1">
    <property type="entry name" value="PYROGLUTAMYL-PEPTIDASE I"/>
    <property type="match status" value="1"/>
</dbReference>